<dbReference type="RefSeq" id="WP_327097872.1">
    <property type="nucleotide sequence ID" value="NZ_CP109149.1"/>
</dbReference>
<protein>
    <submittedName>
        <fullName evidence="3">PQQ-like beta-propeller repeat protein</fullName>
    </submittedName>
</protein>
<dbReference type="InterPro" id="IPR011047">
    <property type="entry name" value="Quinoprotein_ADH-like_sf"/>
</dbReference>
<dbReference type="PANTHER" id="PTHR34512:SF30">
    <property type="entry name" value="OUTER MEMBRANE PROTEIN ASSEMBLY FACTOR BAMB"/>
    <property type="match status" value="1"/>
</dbReference>
<organism evidence="3 4">
    <name type="scientific">Nocardia vinacea</name>
    <dbReference type="NCBI Taxonomy" id="96468"/>
    <lineage>
        <taxon>Bacteria</taxon>
        <taxon>Bacillati</taxon>
        <taxon>Actinomycetota</taxon>
        <taxon>Actinomycetes</taxon>
        <taxon>Mycobacteriales</taxon>
        <taxon>Nocardiaceae</taxon>
        <taxon>Nocardia</taxon>
    </lineage>
</organism>
<dbReference type="PANTHER" id="PTHR34512">
    <property type="entry name" value="CELL SURFACE PROTEIN"/>
    <property type="match status" value="1"/>
</dbReference>
<gene>
    <name evidence="3" type="ORF">OG563_35635</name>
</gene>
<feature type="domain" description="Pyrrolo-quinoline quinone repeat" evidence="2">
    <location>
        <begin position="171"/>
        <end position="420"/>
    </location>
</feature>
<keyword evidence="4" id="KW-1185">Reference proteome</keyword>
<reference evidence="3" key="1">
    <citation type="submission" date="2022-10" db="EMBL/GenBank/DDBJ databases">
        <title>The complete genomes of actinobacterial strains from the NBC collection.</title>
        <authorList>
            <person name="Joergensen T.S."/>
            <person name="Alvarez Arevalo M."/>
            <person name="Sterndorff E.B."/>
            <person name="Faurdal D."/>
            <person name="Vuksanovic O."/>
            <person name="Mourched A.-S."/>
            <person name="Charusanti P."/>
            <person name="Shaw S."/>
            <person name="Blin K."/>
            <person name="Weber T."/>
        </authorList>
    </citation>
    <scope>NUCLEOTIDE SEQUENCE</scope>
    <source>
        <strain evidence="3">NBC_01482</strain>
    </source>
</reference>
<dbReference type="Pfam" id="PF13360">
    <property type="entry name" value="PQQ_2"/>
    <property type="match status" value="1"/>
</dbReference>
<keyword evidence="1" id="KW-0732">Signal</keyword>
<evidence type="ECO:0000313" key="4">
    <source>
        <dbReference type="Proteomes" id="UP001432062"/>
    </source>
</evidence>
<dbReference type="Gene3D" id="2.130.10.10">
    <property type="entry name" value="YVTN repeat-like/Quinoprotein amine dehydrogenase"/>
    <property type="match status" value="1"/>
</dbReference>
<dbReference type="Gene3D" id="2.40.10.480">
    <property type="match status" value="1"/>
</dbReference>
<feature type="chain" id="PRO_5047392777" evidence="1">
    <location>
        <begin position="25"/>
        <end position="463"/>
    </location>
</feature>
<name>A0ABZ1YR86_9NOCA</name>
<accession>A0ABZ1YR86</accession>
<dbReference type="Proteomes" id="UP001432062">
    <property type="component" value="Chromosome"/>
</dbReference>
<dbReference type="InterPro" id="IPR002372">
    <property type="entry name" value="PQQ_rpt_dom"/>
</dbReference>
<sequence>MRTIPGLRNLVLAATAAVITSAGAVVVLSQPEDSTRKITGTADSAPGLAWSTSAAAYGRAGAEFRDPRAGTEFDTGGPGFVDAGDTLVTVAGVPDDGMYLRDPVLVGIDAGTGAQRWRTPAADLRGCGPTPVDDQVVCFTSDQAMIGYDVATGEVTRTPTDWLPFAIATLDDRVYVAEGDVESDDVRVHAGTLADPDAYWSQAFSMGTAWEDLPADALDVSHGQGVFTLGIDLAGFDLTSGKPTWSATQDGCSDAGATSGALVVHTRTECRGHRITGSTILDRTGRTIAATDSEVAQTLSIDLPTDETIPVLLGDSAHDRRTGSPIWRSPDLISAPRETNEYNINATTGTAAAIFGDIALLRDIYAHTTTGLDLRTGHRLWRTETTRFGTIQGWDGHTVVLSDHTGLWAVDPRTGAIAWDIPFLAVNADLDALTEPGQLAAHGKGRYTYASARTMIGLRPLER</sequence>
<dbReference type="InterPro" id="IPR015943">
    <property type="entry name" value="WD40/YVTN_repeat-like_dom_sf"/>
</dbReference>
<feature type="signal peptide" evidence="1">
    <location>
        <begin position="1"/>
        <end position="24"/>
    </location>
</feature>
<dbReference type="SUPFAM" id="SSF50998">
    <property type="entry name" value="Quinoprotein alcohol dehydrogenase-like"/>
    <property type="match status" value="2"/>
</dbReference>
<evidence type="ECO:0000313" key="3">
    <source>
        <dbReference type="EMBL" id="WUV44465.1"/>
    </source>
</evidence>
<proteinExistence type="predicted"/>
<evidence type="ECO:0000256" key="1">
    <source>
        <dbReference type="SAM" id="SignalP"/>
    </source>
</evidence>
<evidence type="ECO:0000259" key="2">
    <source>
        <dbReference type="Pfam" id="PF13360"/>
    </source>
</evidence>
<dbReference type="EMBL" id="CP109441">
    <property type="protein sequence ID" value="WUV44465.1"/>
    <property type="molecule type" value="Genomic_DNA"/>
</dbReference>